<proteinExistence type="predicted"/>
<dbReference type="GO" id="GO:0005525">
    <property type="term" value="F:GTP binding"/>
    <property type="evidence" value="ECO:0007669"/>
    <property type="project" value="UniProtKB-KW"/>
</dbReference>
<dbReference type="PANTHER" id="PTHR40392:SF1">
    <property type="entry name" value="2-PHOSPHO-L-LACTATE GUANYLYLTRANSFERASE"/>
    <property type="match status" value="1"/>
</dbReference>
<dbReference type="GO" id="GO:0043814">
    <property type="term" value="F:phospholactate guanylyltransferase activity"/>
    <property type="evidence" value="ECO:0007669"/>
    <property type="project" value="InterPro"/>
</dbReference>
<protein>
    <recommendedName>
        <fullName evidence="6">2-phospho-L-lactate guanylyltransferase</fullName>
    </recommendedName>
</protein>
<name>A0A381VP52_9ZZZZ</name>
<dbReference type="NCBIfam" id="TIGR03552">
    <property type="entry name" value="F420_cofC"/>
    <property type="match status" value="1"/>
</dbReference>
<dbReference type="InterPro" id="IPR002835">
    <property type="entry name" value="CofC"/>
</dbReference>
<keyword evidence="3" id="KW-0547">Nucleotide-binding</keyword>
<dbReference type="Gene3D" id="3.90.550.10">
    <property type="entry name" value="Spore Coat Polysaccharide Biosynthesis Protein SpsA, Chain A"/>
    <property type="match status" value="1"/>
</dbReference>
<evidence type="ECO:0000256" key="2">
    <source>
        <dbReference type="ARBA" id="ARBA00022695"/>
    </source>
</evidence>
<accession>A0A381VP52</accession>
<reference evidence="5" key="1">
    <citation type="submission" date="2018-05" db="EMBL/GenBank/DDBJ databases">
        <authorList>
            <person name="Lanie J.A."/>
            <person name="Ng W.-L."/>
            <person name="Kazmierczak K.M."/>
            <person name="Andrzejewski T.M."/>
            <person name="Davidsen T.M."/>
            <person name="Wayne K.J."/>
            <person name="Tettelin H."/>
            <person name="Glass J.I."/>
            <person name="Rusch D."/>
            <person name="Podicherti R."/>
            <person name="Tsui H.-C.T."/>
            <person name="Winkler M.E."/>
        </authorList>
    </citation>
    <scope>NUCLEOTIDE SEQUENCE</scope>
</reference>
<dbReference type="AlphaFoldDB" id="A0A381VP52"/>
<dbReference type="PANTHER" id="PTHR40392">
    <property type="entry name" value="2-PHOSPHO-L-LACTATE GUANYLYLTRANSFERASE"/>
    <property type="match status" value="1"/>
</dbReference>
<dbReference type="Pfam" id="PF01983">
    <property type="entry name" value="CofC"/>
    <property type="match status" value="1"/>
</dbReference>
<evidence type="ECO:0000313" key="5">
    <source>
        <dbReference type="EMBL" id="SVA42106.1"/>
    </source>
</evidence>
<dbReference type="InterPro" id="IPR029044">
    <property type="entry name" value="Nucleotide-diphossugar_trans"/>
</dbReference>
<evidence type="ECO:0008006" key="6">
    <source>
        <dbReference type="Google" id="ProtNLM"/>
    </source>
</evidence>
<keyword evidence="2" id="KW-0548">Nucleotidyltransferase</keyword>
<dbReference type="EMBL" id="UINC01009390">
    <property type="protein sequence ID" value="SVA42106.1"/>
    <property type="molecule type" value="Genomic_DNA"/>
</dbReference>
<sequence>MKSALNPQERRDFFVEMFEDVLTTLLAVPELEQVAVATVCPIAGKIAKKYGTSVLFTEKDEGQTAAVTRTAEILESKRVAKMLMLPGDVPLVTVEEIQTVIATHENACSTPDVPAMTIVPARDEQGSNCIVLSPPTAAPLRFGPNSYFPHLETARKLGVSLQTLKLPGIGLDIDTPEDLLELGRQSVQTRAQNYLQKYKILERIKIA</sequence>
<gene>
    <name evidence="5" type="ORF">METZ01_LOCUS94960</name>
</gene>
<dbReference type="SUPFAM" id="SSF53448">
    <property type="entry name" value="Nucleotide-diphospho-sugar transferases"/>
    <property type="match status" value="1"/>
</dbReference>
<evidence type="ECO:0000256" key="4">
    <source>
        <dbReference type="ARBA" id="ARBA00023134"/>
    </source>
</evidence>
<organism evidence="5">
    <name type="scientific">marine metagenome</name>
    <dbReference type="NCBI Taxonomy" id="408172"/>
    <lineage>
        <taxon>unclassified sequences</taxon>
        <taxon>metagenomes</taxon>
        <taxon>ecological metagenomes</taxon>
    </lineage>
</organism>
<evidence type="ECO:0000256" key="1">
    <source>
        <dbReference type="ARBA" id="ARBA00022679"/>
    </source>
</evidence>
<keyword evidence="4" id="KW-0342">GTP-binding</keyword>
<keyword evidence="1" id="KW-0808">Transferase</keyword>
<evidence type="ECO:0000256" key="3">
    <source>
        <dbReference type="ARBA" id="ARBA00022741"/>
    </source>
</evidence>